<gene>
    <name evidence="2" type="ORF">CSOL1703_00005634</name>
</gene>
<sequence length="382" mass="43045">MDDPEEEAKGVDDEQVLVVRESSYPFSRFSVTYLSQIIKKDVPDKRVSLRSLPMPPIEVLYHELGFGKERALDGTLSNHVRRSAFRNALQTFRKERFTGDTQLPTQIADWHSPTCLSKFEAFASEFIDRHGLQFWGSEDSKEVRNGVTMAKHQDLIHFFITQILFQSALKGKTYRKSSVRTCSPTKNPDLSESNTKTSQEIVLSPTKSTQRPSGNALGASKVQEASQPPSHDTTLAISPRKPSTLGASANPSPIARKRPRPSSTEDRSDAHRPRAAFWYRVVYSRSPYSVEIWKPRKSLHEMSLSEIKADLPSELGLSTRKLVLHLTGPDLCLKSCLDLTDEDAFAYVKGQMRMLVEPIVAQYQQKGKNAVFDVEIEVMSDE</sequence>
<comment type="caution">
    <text evidence="2">The sequence shown here is derived from an EMBL/GenBank/DDBJ whole genome shotgun (WGS) entry which is preliminary data.</text>
</comment>
<organism evidence="2 3">
    <name type="scientific">Clonostachys solani</name>
    <dbReference type="NCBI Taxonomy" id="160281"/>
    <lineage>
        <taxon>Eukaryota</taxon>
        <taxon>Fungi</taxon>
        <taxon>Dikarya</taxon>
        <taxon>Ascomycota</taxon>
        <taxon>Pezizomycotina</taxon>
        <taxon>Sordariomycetes</taxon>
        <taxon>Hypocreomycetidae</taxon>
        <taxon>Hypocreales</taxon>
        <taxon>Bionectriaceae</taxon>
        <taxon>Clonostachys</taxon>
    </lineage>
</organism>
<feature type="region of interest" description="Disordered" evidence="1">
    <location>
        <begin position="176"/>
        <end position="270"/>
    </location>
</feature>
<proteinExistence type="predicted"/>
<evidence type="ECO:0000256" key="1">
    <source>
        <dbReference type="SAM" id="MobiDB-lite"/>
    </source>
</evidence>
<dbReference type="Proteomes" id="UP000775872">
    <property type="component" value="Unassembled WGS sequence"/>
</dbReference>
<dbReference type="AlphaFoldDB" id="A0A9N9ZE85"/>
<feature type="compositionally biased region" description="Polar residues" evidence="1">
    <location>
        <begin position="179"/>
        <end position="213"/>
    </location>
</feature>
<accession>A0A9N9ZE85</accession>
<evidence type="ECO:0000313" key="2">
    <source>
        <dbReference type="EMBL" id="CAH0053758.1"/>
    </source>
</evidence>
<name>A0A9N9ZE85_9HYPO</name>
<feature type="compositionally biased region" description="Polar residues" evidence="1">
    <location>
        <begin position="223"/>
        <end position="236"/>
    </location>
</feature>
<dbReference type="EMBL" id="CABFOC020000045">
    <property type="protein sequence ID" value="CAH0053758.1"/>
    <property type="molecule type" value="Genomic_DNA"/>
</dbReference>
<dbReference type="OrthoDB" id="5134557at2759"/>
<reference evidence="2 3" key="2">
    <citation type="submission" date="2021-10" db="EMBL/GenBank/DDBJ databases">
        <authorList>
            <person name="Piombo E."/>
        </authorList>
    </citation>
    <scope>NUCLEOTIDE SEQUENCE [LARGE SCALE GENOMIC DNA]</scope>
</reference>
<evidence type="ECO:0000313" key="3">
    <source>
        <dbReference type="Proteomes" id="UP000775872"/>
    </source>
</evidence>
<protein>
    <submittedName>
        <fullName evidence="2">Uncharacterized protein</fullName>
    </submittedName>
</protein>
<keyword evidence="3" id="KW-1185">Reference proteome</keyword>
<reference evidence="3" key="1">
    <citation type="submission" date="2019-06" db="EMBL/GenBank/DDBJ databases">
        <authorList>
            <person name="Broberg M."/>
        </authorList>
    </citation>
    <scope>NUCLEOTIDE SEQUENCE [LARGE SCALE GENOMIC DNA]</scope>
</reference>